<comment type="caution">
    <text evidence="1">The sequence shown here is derived from an EMBL/GenBank/DDBJ whole genome shotgun (WGS) entry which is preliminary data.</text>
</comment>
<evidence type="ECO:0000313" key="1">
    <source>
        <dbReference type="EMBL" id="GAA0816280.1"/>
    </source>
</evidence>
<sequence length="216" mass="24892">MMPVITETPFDKRHCCWFCGEPNSGEFTFPDGERSAFNCPHVLLSVPSCDECNKIAKSAAVHSIWQVNHFVKSSLMVRYNKHLAIGINWTEEELATSEFEHGNFAGFARSAWFVYEVARGRVNYQSWPLVIDGVEYYDSEPTLTFTFDDVVYPSLDYAIKHYAKTFFIDRHYFSAVLYKLSKGDITPRYFAQTVRFCRLLVNASATERQVAFKQLS</sequence>
<dbReference type="EMBL" id="BAAAFA010000005">
    <property type="protein sequence ID" value="GAA0816280.1"/>
    <property type="molecule type" value="Genomic_DNA"/>
</dbReference>
<proteinExistence type="predicted"/>
<dbReference type="RefSeq" id="WP_343816826.1">
    <property type="nucleotide sequence ID" value="NZ_BAAAFA010000005.1"/>
</dbReference>
<evidence type="ECO:0000313" key="2">
    <source>
        <dbReference type="Proteomes" id="UP001500021"/>
    </source>
</evidence>
<name>A0ABN1L6B1_9GAMM</name>
<gene>
    <name evidence="1" type="ORF">GCM10009111_15800</name>
</gene>
<dbReference type="Proteomes" id="UP001500021">
    <property type="component" value="Unassembled WGS sequence"/>
</dbReference>
<evidence type="ECO:0008006" key="3">
    <source>
        <dbReference type="Google" id="ProtNLM"/>
    </source>
</evidence>
<keyword evidence="2" id="KW-1185">Reference proteome</keyword>
<accession>A0ABN1L6B1</accession>
<protein>
    <recommendedName>
        <fullName evidence="3">HNH endonuclease</fullName>
    </recommendedName>
</protein>
<organism evidence="1 2">
    <name type="scientific">Colwellia asteriadis</name>
    <dbReference type="NCBI Taxonomy" id="517723"/>
    <lineage>
        <taxon>Bacteria</taxon>
        <taxon>Pseudomonadati</taxon>
        <taxon>Pseudomonadota</taxon>
        <taxon>Gammaproteobacteria</taxon>
        <taxon>Alteromonadales</taxon>
        <taxon>Colwelliaceae</taxon>
        <taxon>Colwellia</taxon>
    </lineage>
</organism>
<reference evidence="1 2" key="1">
    <citation type="journal article" date="2019" name="Int. J. Syst. Evol. Microbiol.">
        <title>The Global Catalogue of Microorganisms (GCM) 10K type strain sequencing project: providing services to taxonomists for standard genome sequencing and annotation.</title>
        <authorList>
            <consortium name="The Broad Institute Genomics Platform"/>
            <consortium name="The Broad Institute Genome Sequencing Center for Infectious Disease"/>
            <person name="Wu L."/>
            <person name="Ma J."/>
        </authorList>
    </citation>
    <scope>NUCLEOTIDE SEQUENCE [LARGE SCALE GENOMIC DNA]</scope>
    <source>
        <strain evidence="1 2">JCM 15608</strain>
    </source>
</reference>